<organism evidence="1 2">
    <name type="scientific">Candidatus Parvarchaeum acidiphilum ARMAN-4</name>
    <dbReference type="NCBI Taxonomy" id="662760"/>
    <lineage>
        <taxon>Archaea</taxon>
        <taxon>Candidatus Parvarchaeota</taxon>
        <taxon>Candidatus Parvarchaeum</taxon>
    </lineage>
</organism>
<dbReference type="PANTHER" id="PTHR41930:SF1">
    <property type="entry name" value="DEPHOSPHO-COA KINASE"/>
    <property type="match status" value="1"/>
</dbReference>
<accession>D2EET7</accession>
<dbReference type="InterPro" id="IPR027417">
    <property type="entry name" value="P-loop_NTPase"/>
</dbReference>
<protein>
    <submittedName>
        <fullName evidence="1">UMP/CMP kinase related protein</fullName>
    </submittedName>
</protein>
<gene>
    <name evidence="1" type="ORF">BJBARM4_0240</name>
</gene>
<name>D2EET7_PARA4</name>
<reference evidence="1 2" key="1">
    <citation type="journal article" date="2010" name="Proc. Natl. Acad. Sci. U.S.A.">
        <title>Enigmatic, ultrasmall, uncultivated Archaea.</title>
        <authorList>
            <person name="Baker B.J."/>
            <person name="Comolli L.R."/>
            <person name="Dick G.J."/>
            <person name="Hauser L.J."/>
            <person name="Hyatt D."/>
            <person name="Dill B.D."/>
            <person name="Land M.L."/>
            <person name="Verberkmoes N.C."/>
            <person name="Hettich R.L."/>
            <person name="Banfield J.F."/>
        </authorList>
    </citation>
    <scope>NUCLEOTIDE SEQUENCE [LARGE SCALE GENOMIC DNA]</scope>
</reference>
<evidence type="ECO:0000313" key="1">
    <source>
        <dbReference type="EMBL" id="EEZ93148.1"/>
    </source>
</evidence>
<dbReference type="AlphaFoldDB" id="D2EET7"/>
<keyword evidence="1" id="KW-0418">Kinase</keyword>
<dbReference type="Pfam" id="PF13207">
    <property type="entry name" value="AAA_17"/>
    <property type="match status" value="1"/>
</dbReference>
<dbReference type="Proteomes" id="UP000009375">
    <property type="component" value="Unassembled WGS sequence"/>
</dbReference>
<dbReference type="GO" id="GO:0016301">
    <property type="term" value="F:kinase activity"/>
    <property type="evidence" value="ECO:0007669"/>
    <property type="project" value="UniProtKB-KW"/>
</dbReference>
<dbReference type="Gene3D" id="3.40.50.300">
    <property type="entry name" value="P-loop containing nucleotide triphosphate hydrolases"/>
    <property type="match status" value="1"/>
</dbReference>
<sequence>MKTDSLVIGLSALPGGGKDYVADILSENYGFYKISPGDIIREKLSKMKKGKISREEQQKLQNILRKKYGKDYVMELCLKRIKKLKKDKVAISGIRFPNDIKFFKKQKGIRFYNIFIHAPVKVRFERTMTRKRIDAPESYREFLDGDRNEKRIFNLNETEKNSDFKLENGKNNSIELKKMIKKIIQKTM</sequence>
<proteinExistence type="predicted"/>
<dbReference type="SUPFAM" id="SSF52540">
    <property type="entry name" value="P-loop containing nucleoside triphosphate hydrolases"/>
    <property type="match status" value="1"/>
</dbReference>
<dbReference type="EMBL" id="GG730041">
    <property type="protein sequence ID" value="EEZ93148.1"/>
    <property type="molecule type" value="Genomic_DNA"/>
</dbReference>
<evidence type="ECO:0000313" key="2">
    <source>
        <dbReference type="Proteomes" id="UP000009375"/>
    </source>
</evidence>
<keyword evidence="1" id="KW-0808">Transferase</keyword>
<dbReference type="PANTHER" id="PTHR41930">
    <property type="entry name" value="UPF0200 PROTEIN MJ1399"/>
    <property type="match status" value="1"/>
</dbReference>